<dbReference type="Pfam" id="PF00232">
    <property type="entry name" value="Glyco_hydro_1"/>
    <property type="match status" value="1"/>
</dbReference>
<dbReference type="GO" id="GO:0008422">
    <property type="term" value="F:beta-glucosidase activity"/>
    <property type="evidence" value="ECO:0007669"/>
    <property type="project" value="UniProtKB-EC"/>
</dbReference>
<dbReference type="InterPro" id="IPR001360">
    <property type="entry name" value="Glyco_hydro_1"/>
</dbReference>
<dbReference type="NCBIfam" id="TIGR03356">
    <property type="entry name" value="BGL"/>
    <property type="match status" value="1"/>
</dbReference>
<feature type="binding site" evidence="9">
    <location>
        <position position="55"/>
    </location>
    <ligand>
        <name>substrate</name>
    </ligand>
</feature>
<keyword evidence="13" id="KW-1185">Reference proteome</keyword>
<dbReference type="AlphaFoldDB" id="A0A918MV93"/>
<evidence type="ECO:0000256" key="11">
    <source>
        <dbReference type="RuleBase" id="RU361175"/>
    </source>
</evidence>
<evidence type="ECO:0000256" key="9">
    <source>
        <dbReference type="PIRSR" id="PIRSR617736-2"/>
    </source>
</evidence>
<evidence type="ECO:0000256" key="4">
    <source>
        <dbReference type="ARBA" id="ARBA00023001"/>
    </source>
</evidence>
<evidence type="ECO:0000256" key="5">
    <source>
        <dbReference type="ARBA" id="ARBA00023277"/>
    </source>
</evidence>
<dbReference type="PROSITE" id="PS00572">
    <property type="entry name" value="GLYCOSYL_HYDROL_F1_1"/>
    <property type="match status" value="1"/>
</dbReference>
<feature type="active site" description="Nucleophile" evidence="8 10">
    <location>
        <position position="284"/>
    </location>
</feature>
<evidence type="ECO:0000256" key="7">
    <source>
        <dbReference type="ARBA" id="ARBA00023326"/>
    </source>
</evidence>
<protein>
    <recommendedName>
        <fullName evidence="2 11">Beta-glucosidase</fullName>
        <ecNumber evidence="2 11">3.2.1.21</ecNumber>
    </recommendedName>
</protein>
<evidence type="ECO:0000256" key="1">
    <source>
        <dbReference type="ARBA" id="ARBA00010838"/>
    </source>
</evidence>
<feature type="binding site" evidence="9">
    <location>
        <begin position="337"/>
        <end position="338"/>
    </location>
    <ligand>
        <name>substrate</name>
    </ligand>
</feature>
<keyword evidence="3 11" id="KW-0378">Hydrolase</keyword>
<feature type="binding site" evidence="9">
    <location>
        <position position="228"/>
    </location>
    <ligand>
        <name>substrate</name>
    </ligand>
</feature>
<organism evidence="12 13">
    <name type="scientific">Alteromonas halophila</name>
    <dbReference type="NCBI Taxonomy" id="516698"/>
    <lineage>
        <taxon>Bacteria</taxon>
        <taxon>Pseudomonadati</taxon>
        <taxon>Pseudomonadota</taxon>
        <taxon>Gammaproteobacteria</taxon>
        <taxon>Alteromonadales</taxon>
        <taxon>Alteromonadaceae</taxon>
        <taxon>Alteromonas/Salinimonas group</taxon>
        <taxon>Alteromonas</taxon>
    </lineage>
</organism>
<name>A0A918MV93_9ALTE</name>
<keyword evidence="7" id="KW-0624">Polysaccharide degradation</keyword>
<dbReference type="Gene3D" id="3.20.20.80">
    <property type="entry name" value="Glycosidases"/>
    <property type="match status" value="1"/>
</dbReference>
<dbReference type="InterPro" id="IPR018120">
    <property type="entry name" value="Glyco_hydro_1_AS"/>
</dbReference>
<gene>
    <name evidence="12" type="ORF">GCM10007391_05180</name>
</gene>
<evidence type="ECO:0000313" key="13">
    <source>
        <dbReference type="Proteomes" id="UP000631300"/>
    </source>
</evidence>
<dbReference type="Proteomes" id="UP000631300">
    <property type="component" value="Unassembled WGS sequence"/>
</dbReference>
<comment type="similarity">
    <text evidence="1 11">Belongs to the glycosyl hydrolase 1 family.</text>
</comment>
<evidence type="ECO:0000256" key="2">
    <source>
        <dbReference type="ARBA" id="ARBA00012744"/>
    </source>
</evidence>
<sequence length="379" mass="42853">MLLKTLGVDAYRFSISWPRVMTEAGTLNQAGIDFYVALLDELNALKVKPFVTLYHWDLPQYLEDRGGWLNRQTAFEFKKYVSKVAQAFGDRVYAYATLNEPFCSAYLGYEVGVHAPGRKGRQLGRGAAHHLLLAHGLGMQALKADAPNARHGIVLNFTPCYANSSGKGDITAAEKADQYINQWYMQPVMEGRYPDVINELDDGDKPPVEDGDMAIICQPLDFLGVNFYTRLFYSAPKQPGELYYEHAHRAPMTDIGWEIYPQALTDLLLSLHNRYKLPPVYITENGAAMADELTDGEVKDDKRIDYYAQHLKAVEAAMRKGVNVSGYFAWSLMDNFEWAEGYEKRFGIVYVDFATQTRTLKNSALAFKQLLARRTRPPA</sequence>
<feature type="binding site" evidence="9">
    <location>
        <position position="330"/>
    </location>
    <ligand>
        <name>substrate</name>
    </ligand>
</feature>
<dbReference type="InterPro" id="IPR017853">
    <property type="entry name" value="GH"/>
</dbReference>
<comment type="catalytic activity">
    <reaction evidence="11">
        <text>Hydrolysis of terminal, non-reducing beta-D-glucosyl residues with release of beta-D-glucose.</text>
        <dbReference type="EC" id="3.2.1.21"/>
    </reaction>
</comment>
<keyword evidence="5" id="KW-0119">Carbohydrate metabolism</keyword>
<evidence type="ECO:0000256" key="8">
    <source>
        <dbReference type="PIRSR" id="PIRSR617736-1"/>
    </source>
</evidence>
<dbReference type="InterPro" id="IPR017736">
    <property type="entry name" value="Glyco_hydro_1_beta-glucosidase"/>
</dbReference>
<reference evidence="12" key="1">
    <citation type="journal article" date="2014" name="Int. J. Syst. Evol. Microbiol.">
        <title>Complete genome sequence of Corynebacterium casei LMG S-19264T (=DSM 44701T), isolated from a smear-ripened cheese.</title>
        <authorList>
            <consortium name="US DOE Joint Genome Institute (JGI-PGF)"/>
            <person name="Walter F."/>
            <person name="Albersmeier A."/>
            <person name="Kalinowski J."/>
            <person name="Ruckert C."/>
        </authorList>
    </citation>
    <scope>NUCLEOTIDE SEQUENCE</scope>
    <source>
        <strain evidence="12">KCTC 22164</strain>
    </source>
</reference>
<reference evidence="12" key="2">
    <citation type="submission" date="2020-09" db="EMBL/GenBank/DDBJ databases">
        <authorList>
            <person name="Sun Q."/>
            <person name="Kim S."/>
        </authorList>
    </citation>
    <scope>NUCLEOTIDE SEQUENCE</scope>
    <source>
        <strain evidence="12">KCTC 22164</strain>
    </source>
</reference>
<evidence type="ECO:0000256" key="10">
    <source>
        <dbReference type="PROSITE-ProRule" id="PRU10055"/>
    </source>
</evidence>
<evidence type="ECO:0000256" key="6">
    <source>
        <dbReference type="ARBA" id="ARBA00023295"/>
    </source>
</evidence>
<dbReference type="SUPFAM" id="SSF51445">
    <property type="entry name" value="(Trans)glycosidases"/>
    <property type="match status" value="1"/>
</dbReference>
<keyword evidence="6 11" id="KW-0326">Glycosidase</keyword>
<dbReference type="PANTHER" id="PTHR10353">
    <property type="entry name" value="GLYCOSYL HYDROLASE"/>
    <property type="match status" value="1"/>
</dbReference>
<comment type="caution">
    <text evidence="12">The sequence shown here is derived from an EMBL/GenBank/DDBJ whole genome shotgun (WGS) entry which is preliminary data.</text>
</comment>
<dbReference type="EC" id="3.2.1.21" evidence="2 11"/>
<dbReference type="GO" id="GO:0030245">
    <property type="term" value="P:cellulose catabolic process"/>
    <property type="evidence" value="ECO:0007669"/>
    <property type="project" value="UniProtKB-KW"/>
</dbReference>
<evidence type="ECO:0000256" key="3">
    <source>
        <dbReference type="ARBA" id="ARBA00022801"/>
    </source>
</evidence>
<proteinExistence type="inferred from homology"/>
<keyword evidence="4" id="KW-0136">Cellulose degradation</keyword>
<evidence type="ECO:0000313" key="12">
    <source>
        <dbReference type="EMBL" id="GGW75777.1"/>
    </source>
</evidence>
<feature type="active site" description="Proton donor" evidence="8">
    <location>
        <position position="100"/>
    </location>
</feature>
<dbReference type="PANTHER" id="PTHR10353:SF36">
    <property type="entry name" value="LP05116P"/>
    <property type="match status" value="1"/>
</dbReference>
<feature type="binding site" evidence="9">
    <location>
        <position position="99"/>
    </location>
    <ligand>
        <name>substrate</name>
    </ligand>
</feature>
<accession>A0A918MV93</accession>
<dbReference type="PRINTS" id="PR00131">
    <property type="entry name" value="GLHYDRLASE1"/>
</dbReference>
<dbReference type="EMBL" id="BMXP01000001">
    <property type="protein sequence ID" value="GGW75777.1"/>
    <property type="molecule type" value="Genomic_DNA"/>
</dbReference>